<dbReference type="InterPro" id="IPR036388">
    <property type="entry name" value="WH-like_DNA-bd_sf"/>
</dbReference>
<feature type="region of interest" description="Disordered" evidence="15">
    <location>
        <begin position="503"/>
        <end position="607"/>
    </location>
</feature>
<dbReference type="SUPFAM" id="SSF158702">
    <property type="entry name" value="Sec63 N-terminal domain-like"/>
    <property type="match status" value="1"/>
</dbReference>
<dbReference type="Gene3D" id="1.10.3380.10">
    <property type="entry name" value="Sec63 N-terminal domain-like domain"/>
    <property type="match status" value="1"/>
</dbReference>
<keyword evidence="9 16" id="KW-0472">Membrane</keyword>
<feature type="region of interest" description="Disordered" evidence="15">
    <location>
        <begin position="1511"/>
        <end position="1543"/>
    </location>
</feature>
<evidence type="ECO:0000256" key="6">
    <source>
        <dbReference type="ARBA" id="ARBA00022806"/>
    </source>
</evidence>
<feature type="compositionally biased region" description="Polar residues" evidence="15">
    <location>
        <begin position="510"/>
        <end position="520"/>
    </location>
</feature>
<dbReference type="PROSITE" id="PS51194">
    <property type="entry name" value="HELICASE_CTER"/>
    <property type="match status" value="1"/>
</dbReference>
<dbReference type="GO" id="GO:0005524">
    <property type="term" value="F:ATP binding"/>
    <property type="evidence" value="ECO:0007669"/>
    <property type="project" value="UniProtKB-KW"/>
</dbReference>
<comment type="catalytic activity">
    <reaction evidence="12">
        <text>Couples ATP hydrolysis with the unwinding of duplex DNA by translocating in the 3'-5' direction.</text>
        <dbReference type="EC" id="5.6.2.4"/>
    </reaction>
</comment>
<dbReference type="InterPro" id="IPR057842">
    <property type="entry name" value="WH_MER3"/>
</dbReference>
<sequence>MARTANAPLGGISMKHLSLVTLTFQNSALILVMHYSRIMPLVNGQRYHTSTSVFLNEVIKLGISLSMALHEMSQTLPPNTTLATLISSLFTAILSNESWKLAIPAVLYTIQNTLQYVAVSNLNAATFQVTYQLKILTTAIFSVLMLGRSLSPRKWISLLLLIIGVSIIQVPQSTATEATTDSKVLPRALNEITRLGSMAAHKLARSASYEGILADDTAQIPHMDRRIGLIAVLVACALSGLAGVTFEKILKDSTSAKSTTLWVRNCQLSFWSLFPSLFLGVIWKEGDAIAKTGFFAGYNWVVWTAILFQAAGGVIVALVINYADNIAKNFATSVSIVLSCVASAYFFDFQVTRSFFVGTCVVLLATYLYTKPDRAPSQAPMRFADLEKTRAFFSVFPRVPDIHTIAMNDDDKYYHRGHGGGASRQDSHLPRDRYQAPRYAYGNRIYEDVEHDAGLQLDSFDEQILQQTYPDRQQQAEQGKARLSLAPGPSRFFGSVPAERDYQREEAWHSNHSSLQSQVSCHAGKPNARGYQTAPDPDHLEHNFRSQLGRFAYYGEPPNVSSSDAQLGPSSSPALKAGQRRAEHDPISAGQDTARTPHVRPGRQTSEEWHGLPEALRYQQPSLAQSQHAKRPRMDFDEPQRQTVNPTAIHESPSTVQPRPTNLPHAPPVCQGIQLVPVSILPDRLRTVFSYPTFNAVQSKCFDAVYKSDNNFVLASPTGSGKTVILELAICRAVATNATGQYKIVYQAPTKALCSERQRDWQAKFAPVGLTCAELTGDSDAADVRNVQSANIIVTTPEKWDSITRKWKDHEKLMRLIKVFLIDEVHILKEDRGAVLEAVVSRMKSIGTDVRFVALSATVPNFVDVATWLGRNSSEPHTPAPHEKFGEEFRPVKLRKHVIGYVANSNDFGFEKVLDGKLPSIIAQYSEGKPIMIFCATRNSCLNTAKLIARWWLSGSTSGRRWGPPSRQIQLVNKELRETVASGVAFHHAGLDSDDRMQVERGYLSHDISVICCTSTLAVGVNLPCHLVIIKNTVTYTDEGLQEYSDLEMMQMLGRAGRPQFDDTAVAVIMTRQAKVKRYEAMVTGQEPLESKLHSNLVDHMNAEIGLGTIGDLVSARKWLKGTFLYVRLQQNPTHYRLEGAKNGQAIEEQVDDICFRDINLLREHNLVSGDDHFRCTEFGHSMARYYVHFETMKVFMGIQPKATPSEILSAIAQSSEFSRIRFRAGEKPFYKLLNKSPSIRFSIPVNLDLPAHKVSLIIQSVLGSADVAWDGEMAKHRSQYIMETQVVFKNINSLIRCIIDCQLCLGDSVSIHSALMLERSLGARVWDDSPLQMKQVESIGVVGVRKFVNAGIRSMEDLEACDAHRIEALLGRNPPFGMRVLETVKTFPKLRVSLNVQTSSAVKSPDGVKIQVKADIGFINEKPPQRFAGRPVYACLLADTSDGRKVHFARISAQRLGHGQSLTFPVLLTSSEQSINCYVMCDSISGSSRSATVKPQIAASMFPAIITPEPETVQRSNTSKRRADPAKPMRKRSNTSEDFGDGDIDDDELVKVTCGDLDFEHIDNFANPIDSITRKNTATNKPAAKSKGLNMSINTDYGDDQREPEQLSNGKWACKHACKDKNMCKHLCCKEGMDKPPKKHTATKRAGVHDSQVRAERDLSTPEAKVTQSKLQLTAPKRKISHSIEELDLTQDEKKSKADYFSNRPSDYRGLHQLHKTVQKQDPPASLHSVMHTKPACCYSQGGQHNLSFLQDKAADQHDNFSDYGDLAFDEISSHFNVTPPMRAQQESGGLHAVMPEQNLACYPASAPVDSHGSEVFDDQDSLFSDVMRHTSADNATMDLSGLDHLSDMDIEADLQDDDFLLTAERATVHDNEQRTGQDQITGSPISPRESRAPFDDSTSSSSGRPNDFRPAKHLLKRWELEELKQPTANYPTLRHEPIQTTANNGAKVPDLLDSCDGPPTVPDSYKGLQPWLFEEFGDIVELVDE</sequence>
<dbReference type="InterPro" id="IPR007271">
    <property type="entry name" value="Nuc_sug_transpt"/>
</dbReference>
<evidence type="ECO:0000256" key="15">
    <source>
        <dbReference type="SAM" id="MobiDB-lite"/>
    </source>
</evidence>
<dbReference type="GO" id="GO:0003676">
    <property type="term" value="F:nucleic acid binding"/>
    <property type="evidence" value="ECO:0007669"/>
    <property type="project" value="InterPro"/>
</dbReference>
<dbReference type="GO" id="GO:0051321">
    <property type="term" value="P:meiotic cell cycle"/>
    <property type="evidence" value="ECO:0007669"/>
    <property type="project" value="UniProtKB-KW"/>
</dbReference>
<feature type="domain" description="Helicase C-terminal" evidence="18">
    <location>
        <begin position="917"/>
        <end position="1105"/>
    </location>
</feature>
<evidence type="ECO:0000256" key="9">
    <source>
        <dbReference type="ARBA" id="ARBA00023136"/>
    </source>
</evidence>
<keyword evidence="19" id="KW-0813">Transport</keyword>
<evidence type="ECO:0000256" key="10">
    <source>
        <dbReference type="ARBA" id="ARBA00023235"/>
    </source>
</evidence>
<dbReference type="Pfam" id="PF04142">
    <property type="entry name" value="Nuc_sug_transp"/>
    <property type="match status" value="1"/>
</dbReference>
<dbReference type="Proteomes" id="UP000800096">
    <property type="component" value="Unassembled WGS sequence"/>
</dbReference>
<dbReference type="Pfam" id="PF00271">
    <property type="entry name" value="Helicase_C"/>
    <property type="match status" value="1"/>
</dbReference>
<keyword evidence="20" id="KW-1185">Reference proteome</keyword>
<comment type="subcellular location">
    <subcellularLocation>
        <location evidence="1">Membrane</location>
        <topology evidence="1">Multi-pass membrane protein</topology>
    </subcellularLocation>
</comment>
<keyword evidence="19" id="KW-0762">Sugar transport</keyword>
<dbReference type="NCBIfam" id="TIGR00803">
    <property type="entry name" value="nst"/>
    <property type="match status" value="2"/>
</dbReference>
<dbReference type="FunFam" id="1.10.3380.10:FF:000012">
    <property type="entry name" value="DEAD/DEAH box DNA helicase"/>
    <property type="match status" value="1"/>
</dbReference>
<dbReference type="PROSITE" id="PS51192">
    <property type="entry name" value="HELICASE_ATP_BIND_1"/>
    <property type="match status" value="1"/>
</dbReference>
<keyword evidence="7" id="KW-0067">ATP-binding</keyword>
<dbReference type="SMART" id="SM00973">
    <property type="entry name" value="Sec63"/>
    <property type="match status" value="1"/>
</dbReference>
<protein>
    <recommendedName>
        <fullName evidence="13">DNA 3'-5' helicase</fullName>
        <ecNumber evidence="13">5.6.2.4</ecNumber>
    </recommendedName>
</protein>
<dbReference type="SUPFAM" id="SSF52540">
    <property type="entry name" value="P-loop containing nucleoside triphosphate hydrolases"/>
    <property type="match status" value="1"/>
</dbReference>
<keyword evidence="4" id="KW-0547">Nucleotide-binding</keyword>
<proteinExistence type="inferred from homology"/>
<evidence type="ECO:0000256" key="16">
    <source>
        <dbReference type="SAM" id="Phobius"/>
    </source>
</evidence>
<keyword evidence="8 16" id="KW-1133">Transmembrane helix</keyword>
<dbReference type="SMART" id="SM00487">
    <property type="entry name" value="DEXDc"/>
    <property type="match status" value="1"/>
</dbReference>
<feature type="transmembrane region" description="Helical" evidence="16">
    <location>
        <begin position="227"/>
        <end position="246"/>
    </location>
</feature>
<dbReference type="GO" id="GO:0016787">
    <property type="term" value="F:hydrolase activity"/>
    <property type="evidence" value="ECO:0007669"/>
    <property type="project" value="UniProtKB-KW"/>
</dbReference>
<evidence type="ECO:0000259" key="18">
    <source>
        <dbReference type="PROSITE" id="PS51194"/>
    </source>
</evidence>
<dbReference type="Pfam" id="PF02889">
    <property type="entry name" value="Sec63"/>
    <property type="match status" value="1"/>
</dbReference>
<dbReference type="FunFam" id="1.10.10.10:FF:000012">
    <property type="entry name" value="U5 small nuclear ribonucleoprotein helicase"/>
    <property type="match status" value="1"/>
</dbReference>
<comment type="catalytic activity">
    <reaction evidence="14">
        <text>ATP + H2O = ADP + phosphate + H(+)</text>
        <dbReference type="Rhea" id="RHEA:13065"/>
        <dbReference type="ChEBI" id="CHEBI:15377"/>
        <dbReference type="ChEBI" id="CHEBI:15378"/>
        <dbReference type="ChEBI" id="CHEBI:30616"/>
        <dbReference type="ChEBI" id="CHEBI:43474"/>
        <dbReference type="ChEBI" id="CHEBI:456216"/>
        <dbReference type="EC" id="5.6.2.4"/>
    </reaction>
</comment>
<keyword evidence="5" id="KW-0378">Hydrolase</keyword>
<feature type="domain" description="Helicase ATP-binding" evidence="17">
    <location>
        <begin position="703"/>
        <end position="877"/>
    </location>
</feature>
<evidence type="ECO:0000256" key="8">
    <source>
        <dbReference type="ARBA" id="ARBA00022989"/>
    </source>
</evidence>
<evidence type="ECO:0000256" key="11">
    <source>
        <dbReference type="ARBA" id="ARBA00023254"/>
    </source>
</evidence>
<dbReference type="GO" id="GO:0000139">
    <property type="term" value="C:Golgi membrane"/>
    <property type="evidence" value="ECO:0007669"/>
    <property type="project" value="InterPro"/>
</dbReference>
<dbReference type="Pfam" id="PF23445">
    <property type="entry name" value="WHD_SNRNP200"/>
    <property type="match status" value="1"/>
</dbReference>
<name>A0A6A5Q631_AMPQU</name>
<dbReference type="InterPro" id="IPR001650">
    <property type="entry name" value="Helicase_C-like"/>
</dbReference>
<comment type="similarity">
    <text evidence="2">Belongs to the helicase family. SKI2 subfamily.</text>
</comment>
<reference evidence="19" key="1">
    <citation type="journal article" date="2020" name="Stud. Mycol.">
        <title>101 Dothideomycetes genomes: a test case for predicting lifestyles and emergence of pathogens.</title>
        <authorList>
            <person name="Haridas S."/>
            <person name="Albert R."/>
            <person name="Binder M."/>
            <person name="Bloem J."/>
            <person name="Labutti K."/>
            <person name="Salamov A."/>
            <person name="Andreopoulos B."/>
            <person name="Baker S."/>
            <person name="Barry K."/>
            <person name="Bills G."/>
            <person name="Bluhm B."/>
            <person name="Cannon C."/>
            <person name="Castanera R."/>
            <person name="Culley D."/>
            <person name="Daum C."/>
            <person name="Ezra D."/>
            <person name="Gonzalez J."/>
            <person name="Henrissat B."/>
            <person name="Kuo A."/>
            <person name="Liang C."/>
            <person name="Lipzen A."/>
            <person name="Lutzoni F."/>
            <person name="Magnuson J."/>
            <person name="Mondo S."/>
            <person name="Nolan M."/>
            <person name="Ohm R."/>
            <person name="Pangilinan J."/>
            <person name="Park H.-J."/>
            <person name="Ramirez L."/>
            <person name="Alfaro M."/>
            <person name="Sun H."/>
            <person name="Tritt A."/>
            <person name="Yoshinaga Y."/>
            <person name="Zwiers L.-H."/>
            <person name="Turgeon B."/>
            <person name="Goodwin S."/>
            <person name="Spatafora J."/>
            <person name="Crous P."/>
            <person name="Grigoriev I."/>
        </authorList>
    </citation>
    <scope>NUCLEOTIDE SEQUENCE</scope>
    <source>
        <strain evidence="19">HMLAC05119</strain>
    </source>
</reference>
<dbReference type="GO" id="GO:0015165">
    <property type="term" value="F:pyrimidine nucleotide-sugar transmembrane transporter activity"/>
    <property type="evidence" value="ECO:0007669"/>
    <property type="project" value="InterPro"/>
</dbReference>
<dbReference type="PANTHER" id="PTHR47835:SF3">
    <property type="entry name" value="HELICASE FOR MEIOSIS 1"/>
    <property type="match status" value="1"/>
</dbReference>
<evidence type="ECO:0000256" key="14">
    <source>
        <dbReference type="ARBA" id="ARBA00048988"/>
    </source>
</evidence>
<dbReference type="EC" id="5.6.2.4" evidence="13"/>
<evidence type="ECO:0000259" key="17">
    <source>
        <dbReference type="PROSITE" id="PS51192"/>
    </source>
</evidence>
<dbReference type="Gene3D" id="1.10.10.10">
    <property type="entry name" value="Winged helix-like DNA-binding domain superfamily/Winged helix DNA-binding domain"/>
    <property type="match status" value="1"/>
</dbReference>
<dbReference type="GO" id="GO:0043138">
    <property type="term" value="F:3'-5' DNA helicase activity"/>
    <property type="evidence" value="ECO:0007669"/>
    <property type="project" value="UniProtKB-EC"/>
</dbReference>
<dbReference type="InterPro" id="IPR037185">
    <property type="entry name" value="EmrE-like"/>
</dbReference>
<feature type="transmembrane region" description="Helical" evidence="16">
    <location>
        <begin position="326"/>
        <end position="347"/>
    </location>
</feature>
<keyword evidence="6" id="KW-0347">Helicase</keyword>
<evidence type="ECO:0000256" key="13">
    <source>
        <dbReference type="ARBA" id="ARBA00034808"/>
    </source>
</evidence>
<dbReference type="Gene3D" id="3.40.50.300">
    <property type="entry name" value="P-loop containing nucleotide triphosphate hydrolases"/>
    <property type="match status" value="2"/>
</dbReference>
<evidence type="ECO:0000256" key="5">
    <source>
        <dbReference type="ARBA" id="ARBA00022801"/>
    </source>
</evidence>
<dbReference type="SMART" id="SM00490">
    <property type="entry name" value="HELICc"/>
    <property type="match status" value="1"/>
</dbReference>
<dbReference type="InterPro" id="IPR036390">
    <property type="entry name" value="WH_DNA-bd_sf"/>
</dbReference>
<dbReference type="Pfam" id="PF00270">
    <property type="entry name" value="DEAD"/>
    <property type="match status" value="1"/>
</dbReference>
<feature type="compositionally biased region" description="Polar residues" evidence="15">
    <location>
        <begin position="559"/>
        <end position="573"/>
    </location>
</feature>
<keyword evidence="11" id="KW-0469">Meiosis</keyword>
<evidence type="ECO:0000256" key="3">
    <source>
        <dbReference type="ARBA" id="ARBA00022692"/>
    </source>
</evidence>
<evidence type="ECO:0000313" key="20">
    <source>
        <dbReference type="Proteomes" id="UP000800096"/>
    </source>
</evidence>
<feature type="region of interest" description="Disordered" evidence="15">
    <location>
        <begin position="470"/>
        <end position="490"/>
    </location>
</feature>
<dbReference type="InterPro" id="IPR052247">
    <property type="entry name" value="Meiotic_Crossover_Helicase"/>
</dbReference>
<dbReference type="Gene3D" id="1.10.3730.20">
    <property type="match status" value="1"/>
</dbReference>
<dbReference type="InterPro" id="IPR011545">
    <property type="entry name" value="DEAD/DEAH_box_helicase_dom"/>
</dbReference>
<dbReference type="OrthoDB" id="5575at2759"/>
<evidence type="ECO:0000256" key="1">
    <source>
        <dbReference type="ARBA" id="ARBA00004141"/>
    </source>
</evidence>
<evidence type="ECO:0000256" key="4">
    <source>
        <dbReference type="ARBA" id="ARBA00022741"/>
    </source>
</evidence>
<dbReference type="InterPro" id="IPR004179">
    <property type="entry name" value="Sec63-dom"/>
</dbReference>
<evidence type="ECO:0000256" key="2">
    <source>
        <dbReference type="ARBA" id="ARBA00010140"/>
    </source>
</evidence>
<evidence type="ECO:0000256" key="12">
    <source>
        <dbReference type="ARBA" id="ARBA00034617"/>
    </source>
</evidence>
<evidence type="ECO:0000256" key="7">
    <source>
        <dbReference type="ARBA" id="ARBA00022840"/>
    </source>
</evidence>
<dbReference type="EMBL" id="ML979144">
    <property type="protein sequence ID" value="KAF1911341.1"/>
    <property type="molecule type" value="Genomic_DNA"/>
</dbReference>
<feature type="region of interest" description="Disordered" evidence="15">
    <location>
        <begin position="1869"/>
        <end position="1912"/>
    </location>
</feature>
<keyword evidence="10" id="KW-0413">Isomerase</keyword>
<dbReference type="InterPro" id="IPR027417">
    <property type="entry name" value="P-loop_NTPase"/>
</dbReference>
<gene>
    <name evidence="19" type="ORF">BDU57DRAFT_590984</name>
</gene>
<feature type="transmembrane region" description="Helical" evidence="16">
    <location>
        <begin position="295"/>
        <end position="320"/>
    </location>
</feature>
<evidence type="ECO:0000313" key="19">
    <source>
        <dbReference type="EMBL" id="KAF1911341.1"/>
    </source>
</evidence>
<feature type="transmembrane region" description="Helical" evidence="16">
    <location>
        <begin position="261"/>
        <end position="283"/>
    </location>
</feature>
<dbReference type="InterPro" id="IPR014001">
    <property type="entry name" value="Helicase_ATP-bd"/>
</dbReference>
<accession>A0A6A5Q631</accession>
<dbReference type="CDD" id="cd18795">
    <property type="entry name" value="SF2_C_Ski2"/>
    <property type="match status" value="1"/>
</dbReference>
<dbReference type="PANTHER" id="PTHR47835">
    <property type="entry name" value="HFM1, ATP DEPENDENT DNA HELICASE HOMOLOG"/>
    <property type="match status" value="1"/>
</dbReference>
<dbReference type="SUPFAM" id="SSF103481">
    <property type="entry name" value="Multidrug resistance efflux transporter EmrE"/>
    <property type="match status" value="1"/>
</dbReference>
<organism evidence="19 20">
    <name type="scientific">Ampelomyces quisqualis</name>
    <name type="common">Powdery mildew agent</name>
    <dbReference type="NCBI Taxonomy" id="50730"/>
    <lineage>
        <taxon>Eukaryota</taxon>
        <taxon>Fungi</taxon>
        <taxon>Dikarya</taxon>
        <taxon>Ascomycota</taxon>
        <taxon>Pezizomycotina</taxon>
        <taxon>Dothideomycetes</taxon>
        <taxon>Pleosporomycetidae</taxon>
        <taxon>Pleosporales</taxon>
        <taxon>Pleosporineae</taxon>
        <taxon>Phaeosphaeriaceae</taxon>
        <taxon>Ampelomyces</taxon>
    </lineage>
</organism>
<keyword evidence="3 16" id="KW-0812">Transmembrane</keyword>
<dbReference type="SUPFAM" id="SSF46785">
    <property type="entry name" value="Winged helix' DNA-binding domain"/>
    <property type="match status" value="1"/>
</dbReference>